<keyword evidence="1" id="KW-0812">Transmembrane</keyword>
<dbReference type="OrthoDB" id="10512473at2759"/>
<proteinExistence type="predicted"/>
<dbReference type="KEGG" id="aag:5580033"/>
<keyword evidence="1" id="KW-1133">Transmembrane helix</keyword>
<reference evidence="2" key="3">
    <citation type="submission" date="2012-09" db="EMBL/GenBank/DDBJ databases">
        <authorList>
            <consortium name="VectorBase"/>
        </authorList>
    </citation>
    <scope>NUCLEOTIDE SEQUENCE</scope>
    <source>
        <strain evidence="2">Liverpool</strain>
    </source>
</reference>
<evidence type="ECO:0000313" key="3">
    <source>
        <dbReference type="Proteomes" id="UP000682892"/>
    </source>
</evidence>
<dbReference type="AlphaFoldDB" id="A0A1S4FPM9"/>
<gene>
    <name evidence="2" type="ORF">AaeL_AAEL010229</name>
</gene>
<sequence length="169" mass="19379">MGLSNAFQLCSLIYASLKVIYLTIALYQVAFCSSVECPNENSIPAAFVILLVMIFPALMIAGILKKNLQMLRICKVYNIVEKSVIIFGQLVMIIMMERVYQLYRRRHYVSDEEAMSVELAYGLMAIGVLLTALYLIFRNWMIDGTIASIKEDLYILNRDKYVMQYNCEA</sequence>
<evidence type="ECO:0000256" key="1">
    <source>
        <dbReference type="SAM" id="Phobius"/>
    </source>
</evidence>
<protein>
    <submittedName>
        <fullName evidence="2">AAEL010229-PA</fullName>
    </submittedName>
</protein>
<reference evidence="2" key="2">
    <citation type="journal article" date="2007" name="Science">
        <title>Genome sequence of Aedes aegypti, a major arbovirus vector.</title>
        <authorList>
            <person name="Nene V."/>
            <person name="Wortman J.R."/>
            <person name="Lawson D."/>
            <person name="Haas B."/>
            <person name="Kodira C."/>
            <person name="Tu Z.J."/>
            <person name="Loftus B."/>
            <person name="Xi Z."/>
            <person name="Megy K."/>
            <person name="Grabherr M."/>
            <person name="Ren Q."/>
            <person name="Zdobnov E.M."/>
            <person name="Lobo N.F."/>
            <person name="Campbell K.S."/>
            <person name="Brown S.E."/>
            <person name="Bonaldo M.F."/>
            <person name="Zhu J."/>
            <person name="Sinkins S.P."/>
            <person name="Hogenkamp D.G."/>
            <person name="Amedeo P."/>
            <person name="Arensburger P."/>
            <person name="Atkinson P.W."/>
            <person name="Bidwell S."/>
            <person name="Biedler J."/>
            <person name="Birney E."/>
            <person name="Bruggner R.V."/>
            <person name="Costas J."/>
            <person name="Coy M.R."/>
            <person name="Crabtree J."/>
            <person name="Crawford M."/>
            <person name="Debruyn B."/>
            <person name="Decaprio D."/>
            <person name="Eiglmeier K."/>
            <person name="Eisenstadt E."/>
            <person name="El-Dorry H."/>
            <person name="Gelbart W.M."/>
            <person name="Gomes S.L."/>
            <person name="Hammond M."/>
            <person name="Hannick L.I."/>
            <person name="Hogan J.R."/>
            <person name="Holmes M.H."/>
            <person name="Jaffe D."/>
            <person name="Johnston J.S."/>
            <person name="Kennedy R.C."/>
            <person name="Koo H."/>
            <person name="Kravitz S."/>
            <person name="Kriventseva E.V."/>
            <person name="Kulp D."/>
            <person name="Labutti K."/>
            <person name="Lee E."/>
            <person name="Li S."/>
            <person name="Lovin D.D."/>
            <person name="Mao C."/>
            <person name="Mauceli E."/>
            <person name="Menck C.F."/>
            <person name="Miller J.R."/>
            <person name="Montgomery P."/>
            <person name="Mori A."/>
            <person name="Nascimento A.L."/>
            <person name="Naveira H.F."/>
            <person name="Nusbaum C."/>
            <person name="O'leary S."/>
            <person name="Orvis J."/>
            <person name="Pertea M."/>
            <person name="Quesneville H."/>
            <person name="Reidenbach K.R."/>
            <person name="Rogers Y.H."/>
            <person name="Roth C.W."/>
            <person name="Schneider J.R."/>
            <person name="Schatz M."/>
            <person name="Shumway M."/>
            <person name="Stanke M."/>
            <person name="Stinson E.O."/>
            <person name="Tubio J.M."/>
            <person name="Vanzee J.P."/>
            <person name="Verjovski-Almeida S."/>
            <person name="Werner D."/>
            <person name="White O."/>
            <person name="Wyder S."/>
            <person name="Zeng Q."/>
            <person name="Zhao Q."/>
            <person name="Zhao Y."/>
            <person name="Hill C.A."/>
            <person name="Raikhel A.S."/>
            <person name="Soares M.B."/>
            <person name="Knudson D.L."/>
            <person name="Lee N.H."/>
            <person name="Galagan J."/>
            <person name="Salzberg S.L."/>
            <person name="Paulsen I.T."/>
            <person name="Dimopoulos G."/>
            <person name="Collins F.H."/>
            <person name="Birren B."/>
            <person name="Fraser-Liggett C.M."/>
            <person name="Severson D.W."/>
        </authorList>
    </citation>
    <scope>NUCLEOTIDE SEQUENCE [LARGE SCALE GENOMIC DNA]</scope>
    <source>
        <strain evidence="2">Liverpool</strain>
    </source>
</reference>
<dbReference type="HOGENOM" id="CLU_1579784_0_0_1"/>
<feature type="transmembrane region" description="Helical" evidence="1">
    <location>
        <begin position="43"/>
        <end position="64"/>
    </location>
</feature>
<feature type="transmembrane region" description="Helical" evidence="1">
    <location>
        <begin position="76"/>
        <end position="99"/>
    </location>
</feature>
<dbReference type="EMBL" id="CH477649">
    <property type="protein sequence ID" value="EAT37805.1"/>
    <property type="molecule type" value="Genomic_DNA"/>
</dbReference>
<name>A0A1S4FPM9_AEDAE</name>
<accession>A0A1S4FPM9</accession>
<organism evidence="2 3">
    <name type="scientific">Aedes aegypti</name>
    <name type="common">Yellowfever mosquito</name>
    <name type="synonym">Culex aegypti</name>
    <dbReference type="NCBI Taxonomy" id="7159"/>
    <lineage>
        <taxon>Eukaryota</taxon>
        <taxon>Metazoa</taxon>
        <taxon>Ecdysozoa</taxon>
        <taxon>Arthropoda</taxon>
        <taxon>Hexapoda</taxon>
        <taxon>Insecta</taxon>
        <taxon>Pterygota</taxon>
        <taxon>Neoptera</taxon>
        <taxon>Endopterygota</taxon>
        <taxon>Diptera</taxon>
        <taxon>Nematocera</taxon>
        <taxon>Culicoidea</taxon>
        <taxon>Culicidae</taxon>
        <taxon>Culicinae</taxon>
        <taxon>Aedini</taxon>
        <taxon>Aedes</taxon>
        <taxon>Stegomyia</taxon>
    </lineage>
</organism>
<feature type="transmembrane region" description="Helical" evidence="1">
    <location>
        <begin position="119"/>
        <end position="137"/>
    </location>
</feature>
<evidence type="ECO:0000313" key="2">
    <source>
        <dbReference type="EMBL" id="EAT37805.1"/>
    </source>
</evidence>
<reference evidence="2" key="1">
    <citation type="submission" date="2005-10" db="EMBL/GenBank/DDBJ databases">
        <authorList>
            <person name="Loftus B.J."/>
            <person name="Nene V.M."/>
            <person name="Hannick L.I."/>
            <person name="Bidwell S."/>
            <person name="Haas B."/>
            <person name="Amedeo P."/>
            <person name="Orvis J."/>
            <person name="Wortman J.R."/>
            <person name="White O.R."/>
            <person name="Salzberg S."/>
            <person name="Shumway M."/>
            <person name="Koo H."/>
            <person name="Zhao Y."/>
            <person name="Holmes M."/>
            <person name="Miller J."/>
            <person name="Schatz M."/>
            <person name="Pop M."/>
            <person name="Pai G."/>
            <person name="Utterback T."/>
            <person name="Rogers Y.-H."/>
            <person name="Kravitz S."/>
            <person name="Fraser C.M."/>
        </authorList>
    </citation>
    <scope>NUCLEOTIDE SEQUENCE</scope>
    <source>
        <strain evidence="2">Liverpool</strain>
    </source>
</reference>
<dbReference type="Proteomes" id="UP000682892">
    <property type="component" value="Unassembled WGS sequence"/>
</dbReference>
<feature type="transmembrane region" description="Helical" evidence="1">
    <location>
        <begin position="12"/>
        <end position="31"/>
    </location>
</feature>
<keyword evidence="1" id="KW-0472">Membrane</keyword>